<evidence type="ECO:0000313" key="1">
    <source>
        <dbReference type="EMBL" id="EOL43356.1"/>
    </source>
</evidence>
<name>R3W6N5_9ENTE</name>
<dbReference type="Pfam" id="PF06486">
    <property type="entry name" value="DUF1093"/>
    <property type="match status" value="1"/>
</dbReference>
<dbReference type="InterPro" id="IPR036166">
    <property type="entry name" value="YxeA-like_sf"/>
</dbReference>
<dbReference type="EMBL" id="AJAU01000022">
    <property type="protein sequence ID" value="EOL43356.1"/>
    <property type="molecule type" value="Genomic_DNA"/>
</dbReference>
<dbReference type="AlphaFoldDB" id="R3W6N5"/>
<evidence type="ECO:0008006" key="3">
    <source>
        <dbReference type="Google" id="ProtNLM"/>
    </source>
</evidence>
<gene>
    <name evidence="1" type="ORF">UC7_02685</name>
</gene>
<proteinExistence type="predicted"/>
<dbReference type="PANTHER" id="PTHR36433:SF2">
    <property type="entry name" value="YXEA FAMILY PROTEIN"/>
    <property type="match status" value="1"/>
</dbReference>
<comment type="caution">
    <text evidence="1">The sequence shown here is derived from an EMBL/GenBank/DDBJ whole genome shotgun (WGS) entry which is preliminary data.</text>
</comment>
<protein>
    <recommendedName>
        <fullName evidence="3">YxeA family protein</fullName>
    </recommendedName>
</protein>
<dbReference type="OrthoDB" id="2243114at2"/>
<organism evidence="1 2">
    <name type="scientific">Enterococcus caccae ATCC BAA-1240</name>
    <dbReference type="NCBI Taxonomy" id="1158612"/>
    <lineage>
        <taxon>Bacteria</taxon>
        <taxon>Bacillati</taxon>
        <taxon>Bacillota</taxon>
        <taxon>Bacilli</taxon>
        <taxon>Lactobacillales</taxon>
        <taxon>Enterococcaceae</taxon>
        <taxon>Enterococcus</taxon>
    </lineage>
</organism>
<dbReference type="STRING" id="317735.RU98_GL002980"/>
<dbReference type="Proteomes" id="UP000013840">
    <property type="component" value="Unassembled WGS sequence"/>
</dbReference>
<dbReference type="eggNOG" id="COG5294">
    <property type="taxonomic scope" value="Bacteria"/>
</dbReference>
<evidence type="ECO:0000313" key="2">
    <source>
        <dbReference type="Proteomes" id="UP000013840"/>
    </source>
</evidence>
<dbReference type="NCBIfam" id="TIGR01655">
    <property type="entry name" value="yxeA_fam"/>
    <property type="match status" value="1"/>
</dbReference>
<accession>R3W6N5</accession>
<dbReference type="Gene3D" id="2.40.50.480">
    <property type="match status" value="1"/>
</dbReference>
<reference evidence="1 2" key="1">
    <citation type="submission" date="2013-02" db="EMBL/GenBank/DDBJ databases">
        <title>The Genome Sequence of Enterococcus caccae BAA-1240.</title>
        <authorList>
            <consortium name="The Broad Institute Genome Sequencing Platform"/>
            <consortium name="The Broad Institute Genome Sequencing Center for Infectious Disease"/>
            <person name="Earl A.M."/>
            <person name="Gilmore M.S."/>
            <person name="Lebreton F."/>
            <person name="Walker B."/>
            <person name="Young S.K."/>
            <person name="Zeng Q."/>
            <person name="Gargeya S."/>
            <person name="Fitzgerald M."/>
            <person name="Haas B."/>
            <person name="Abouelleil A."/>
            <person name="Alvarado L."/>
            <person name="Arachchi H.M."/>
            <person name="Berlin A.M."/>
            <person name="Chapman S.B."/>
            <person name="Dewar J."/>
            <person name="Goldberg J."/>
            <person name="Griggs A."/>
            <person name="Gujja S."/>
            <person name="Hansen M."/>
            <person name="Howarth C."/>
            <person name="Imamovic A."/>
            <person name="Larimer J."/>
            <person name="McCowan C."/>
            <person name="Murphy C."/>
            <person name="Neiman D."/>
            <person name="Pearson M."/>
            <person name="Priest M."/>
            <person name="Roberts A."/>
            <person name="Saif S."/>
            <person name="Shea T."/>
            <person name="Sisk P."/>
            <person name="Sykes S."/>
            <person name="Wortman J."/>
            <person name="Nusbaum C."/>
            <person name="Birren B."/>
        </authorList>
    </citation>
    <scope>NUCLEOTIDE SEQUENCE [LARGE SCALE GENOMIC DNA]</scope>
    <source>
        <strain evidence="1 2">ATCC BAA-1240</strain>
    </source>
</reference>
<sequence>MKKFLSFLLPFVLLTVGVWFGYNYYFGGKDYYTRVGTPTEVTTGKFDNGDKYTQYNYTQTAYSKQGEKTVQKTYEIRNKPLRINAYLKLKVNPRKGVLSWEEVPEKEVPEKALEKLAALN</sequence>
<dbReference type="RefSeq" id="WP_010772771.1">
    <property type="nucleotide sequence ID" value="NZ_KB946335.1"/>
</dbReference>
<dbReference type="SUPFAM" id="SSF159121">
    <property type="entry name" value="BC4932-like"/>
    <property type="match status" value="1"/>
</dbReference>
<dbReference type="PANTHER" id="PTHR36433">
    <property type="entry name" value="HYPOTHETICAL CYTOSOLIC PROTEIN"/>
    <property type="match status" value="1"/>
</dbReference>
<dbReference type="PATRIC" id="fig|1158612.3.peg.2650"/>
<keyword evidence="2" id="KW-1185">Reference proteome</keyword>
<dbReference type="InterPro" id="IPR006542">
    <property type="entry name" value="DUF1093"/>
</dbReference>